<evidence type="ECO:0000313" key="1">
    <source>
        <dbReference type="EMBL" id="SCC45314.1"/>
    </source>
</evidence>
<evidence type="ECO:0000313" key="2">
    <source>
        <dbReference type="Proteomes" id="UP000195728"/>
    </source>
</evidence>
<proteinExistence type="predicted"/>
<gene>
    <name evidence="1" type="ORF">BC10311_03397</name>
</gene>
<reference evidence="1 2" key="1">
    <citation type="submission" date="2016-08" db="EMBL/GenBank/DDBJ databases">
        <authorList>
            <person name="Loux V."/>
            <person name="Rue O."/>
        </authorList>
    </citation>
    <scope>NUCLEOTIDE SEQUENCE [LARGE SCALE GENOMIC DNA]</scope>
    <source>
        <strain evidence="1 2">WSBC_10311</strain>
    </source>
</reference>
<evidence type="ECO:0008006" key="3">
    <source>
        <dbReference type="Google" id="ProtNLM"/>
    </source>
</evidence>
<organism evidence="1 2">
    <name type="scientific">Bacillus wiedmannii</name>
    <dbReference type="NCBI Taxonomy" id="1890302"/>
    <lineage>
        <taxon>Bacteria</taxon>
        <taxon>Bacillati</taxon>
        <taxon>Bacillota</taxon>
        <taxon>Bacilli</taxon>
        <taxon>Bacillales</taxon>
        <taxon>Bacillaceae</taxon>
        <taxon>Bacillus</taxon>
        <taxon>Bacillus cereus group</taxon>
    </lineage>
</organism>
<sequence>MKKMCKTCSNTGVVHTEIFSGAIKIEGCTCEVAKQQEAKQKENWDAWIEKFEGWKRGLLHEQRVG</sequence>
<dbReference type="AlphaFoldDB" id="A0AB37YTP6"/>
<dbReference type="Proteomes" id="UP000195728">
    <property type="component" value="Unassembled WGS sequence"/>
</dbReference>
<protein>
    <recommendedName>
        <fullName evidence="3">Phage protein</fullName>
    </recommendedName>
</protein>
<comment type="caution">
    <text evidence="1">The sequence shown here is derived from an EMBL/GenBank/DDBJ whole genome shotgun (WGS) entry which is preliminary data.</text>
</comment>
<name>A0AB37YTP6_9BACI</name>
<accession>A0AB37YTP6</accession>
<dbReference type="EMBL" id="FMBG01000016">
    <property type="protein sequence ID" value="SCC45314.1"/>
    <property type="molecule type" value="Genomic_DNA"/>
</dbReference>